<dbReference type="Gene3D" id="1.10.10.750">
    <property type="entry name" value="Ypt/Rab-GAP domain of gyp1p, domain 1"/>
    <property type="match status" value="1"/>
</dbReference>
<dbReference type="PANTHER" id="PTHR47219">
    <property type="entry name" value="RAB GTPASE-ACTIVATING PROTEIN 1-LIKE"/>
    <property type="match status" value="1"/>
</dbReference>
<comment type="caution">
    <text evidence="2">The sequence shown here is derived from an EMBL/GenBank/DDBJ whole genome shotgun (WGS) entry which is preliminary data.</text>
</comment>
<dbReference type="Pfam" id="PF00566">
    <property type="entry name" value="RabGAP-TBC"/>
    <property type="match status" value="2"/>
</dbReference>
<dbReference type="PANTHER" id="PTHR47219:SF9">
    <property type="entry name" value="GTPASE ACTIVATING PROTEIN AND CENTROSOME-ASSOCIATED, ISOFORM B"/>
    <property type="match status" value="1"/>
</dbReference>
<keyword evidence="3" id="KW-1185">Reference proteome</keyword>
<dbReference type="AlphaFoldDB" id="A0A8K0UI45"/>
<dbReference type="GO" id="GO:0005096">
    <property type="term" value="F:GTPase activator activity"/>
    <property type="evidence" value="ECO:0007669"/>
    <property type="project" value="TreeGrafter"/>
</dbReference>
<dbReference type="InterPro" id="IPR035969">
    <property type="entry name" value="Rab-GAP_TBC_sf"/>
</dbReference>
<sequence>MSMRRGSYIAPAEDERFAAFYWLARTHLRPYLCDDSSLLEQHAALIKTSLHSSEPELAKVLFEDLSIRPDTLCHAWLPRAFVDILPDDDVARVWDILFSDGVTVLLQTAMAIFVLCKPLLMVATSYSAAMRIVLKPPKSLLPPLSENLLTVVLSMKLVDGEFVDKDTARRCAEWEAALTNAPASSLHHHLSVGKLVQAGIPEALRHRVWSWLTKGKVKWTESQYKQTVKVATKGNLRTDTVDRRAETLLDLIMPYLPGTTKGTNPSGLVDLARFILLQYPDNAKEEDIFYTLVSVATDLYPSLINCDTCLRQNAPWLAARFNQLEPALSQKLFVEWHLPTATLCKLWIPTAFVGTLPADYVRRVWDLFLFHGPAILFRTAVALLLSCKTALSCIQTPREAMTFLSHPPESSLPLPDIFISMVLCADGRRQ</sequence>
<dbReference type="OrthoDB" id="3051230at2759"/>
<dbReference type="PROSITE" id="PS50086">
    <property type="entry name" value="TBC_RABGAP"/>
    <property type="match status" value="2"/>
</dbReference>
<dbReference type="GO" id="GO:0031267">
    <property type="term" value="F:small GTPase binding"/>
    <property type="evidence" value="ECO:0007669"/>
    <property type="project" value="TreeGrafter"/>
</dbReference>
<organism evidence="2 3">
    <name type="scientific">Cristinia sonorae</name>
    <dbReference type="NCBI Taxonomy" id="1940300"/>
    <lineage>
        <taxon>Eukaryota</taxon>
        <taxon>Fungi</taxon>
        <taxon>Dikarya</taxon>
        <taxon>Basidiomycota</taxon>
        <taxon>Agaricomycotina</taxon>
        <taxon>Agaricomycetes</taxon>
        <taxon>Agaricomycetidae</taxon>
        <taxon>Agaricales</taxon>
        <taxon>Pleurotineae</taxon>
        <taxon>Stephanosporaceae</taxon>
        <taxon>Cristinia</taxon>
    </lineage>
</organism>
<feature type="domain" description="Rab-GAP TBC" evidence="1">
    <location>
        <begin position="1"/>
        <end position="101"/>
    </location>
</feature>
<dbReference type="Proteomes" id="UP000813824">
    <property type="component" value="Unassembled WGS sequence"/>
</dbReference>
<gene>
    <name evidence="2" type="ORF">BXZ70DRAFT_486563</name>
</gene>
<proteinExistence type="predicted"/>
<dbReference type="InterPro" id="IPR000195">
    <property type="entry name" value="Rab-GAP-TBC_dom"/>
</dbReference>
<dbReference type="Gene3D" id="1.10.472.80">
    <property type="entry name" value="Ypt/Rab-GAP domain of gyp1p, domain 3"/>
    <property type="match status" value="2"/>
</dbReference>
<feature type="domain" description="Rab-GAP TBC" evidence="1">
    <location>
        <begin position="199"/>
        <end position="372"/>
    </location>
</feature>
<evidence type="ECO:0000259" key="1">
    <source>
        <dbReference type="PROSITE" id="PS50086"/>
    </source>
</evidence>
<evidence type="ECO:0000313" key="3">
    <source>
        <dbReference type="Proteomes" id="UP000813824"/>
    </source>
</evidence>
<dbReference type="EMBL" id="JAEVFJ010000036">
    <property type="protein sequence ID" value="KAH8091432.1"/>
    <property type="molecule type" value="Genomic_DNA"/>
</dbReference>
<dbReference type="InterPro" id="IPR050302">
    <property type="entry name" value="Rab_GAP_TBC_domain"/>
</dbReference>
<dbReference type="SUPFAM" id="SSF47923">
    <property type="entry name" value="Ypt/Rab-GAP domain of gyp1p"/>
    <property type="match status" value="2"/>
</dbReference>
<accession>A0A8K0UI45</accession>
<protein>
    <recommendedName>
        <fullName evidence="1">Rab-GAP TBC domain-containing protein</fullName>
    </recommendedName>
</protein>
<evidence type="ECO:0000313" key="2">
    <source>
        <dbReference type="EMBL" id="KAH8091432.1"/>
    </source>
</evidence>
<name>A0A8K0UI45_9AGAR</name>
<reference evidence="2" key="1">
    <citation type="journal article" date="2021" name="New Phytol.">
        <title>Evolutionary innovations through gain and loss of genes in the ectomycorrhizal Boletales.</title>
        <authorList>
            <person name="Wu G."/>
            <person name="Miyauchi S."/>
            <person name="Morin E."/>
            <person name="Kuo A."/>
            <person name="Drula E."/>
            <person name="Varga T."/>
            <person name="Kohler A."/>
            <person name="Feng B."/>
            <person name="Cao Y."/>
            <person name="Lipzen A."/>
            <person name="Daum C."/>
            <person name="Hundley H."/>
            <person name="Pangilinan J."/>
            <person name="Johnson J."/>
            <person name="Barry K."/>
            <person name="LaButti K."/>
            <person name="Ng V."/>
            <person name="Ahrendt S."/>
            <person name="Min B."/>
            <person name="Choi I.G."/>
            <person name="Park H."/>
            <person name="Plett J.M."/>
            <person name="Magnuson J."/>
            <person name="Spatafora J.W."/>
            <person name="Nagy L.G."/>
            <person name="Henrissat B."/>
            <person name="Grigoriev I.V."/>
            <person name="Yang Z.L."/>
            <person name="Xu J."/>
            <person name="Martin F.M."/>
        </authorList>
    </citation>
    <scope>NUCLEOTIDE SEQUENCE</scope>
    <source>
        <strain evidence="2">KKN 215</strain>
    </source>
</reference>